<accession>A0A212KGJ0</accession>
<reference evidence="9" key="1">
    <citation type="submission" date="2016-04" db="EMBL/GenBank/DDBJ databases">
        <authorList>
            <person name="Evans L.H."/>
            <person name="Alamgir A."/>
            <person name="Owens N."/>
            <person name="Weber N.D."/>
            <person name="Virtaneva K."/>
            <person name="Barbian K."/>
            <person name="Babar A."/>
            <person name="Rosenke K."/>
        </authorList>
    </citation>
    <scope>NUCLEOTIDE SEQUENCE</scope>
    <source>
        <strain evidence="9">86</strain>
    </source>
</reference>
<keyword evidence="6 7" id="KW-0472">Membrane</keyword>
<proteinExistence type="inferred from homology"/>
<dbReference type="Pfam" id="PF19300">
    <property type="entry name" value="BPD_transp_1_N"/>
    <property type="match status" value="1"/>
</dbReference>
<dbReference type="GO" id="GO:0055085">
    <property type="term" value="P:transmembrane transport"/>
    <property type="evidence" value="ECO:0007669"/>
    <property type="project" value="InterPro"/>
</dbReference>
<dbReference type="InterPro" id="IPR000515">
    <property type="entry name" value="MetI-like"/>
</dbReference>
<feature type="domain" description="ABC transmembrane type-1" evidence="8">
    <location>
        <begin position="95"/>
        <end position="305"/>
    </location>
</feature>
<comment type="subcellular location">
    <subcellularLocation>
        <location evidence="1 7">Cell membrane</location>
        <topology evidence="1 7">Multi-pass membrane protein</topology>
    </subcellularLocation>
</comment>
<evidence type="ECO:0000256" key="7">
    <source>
        <dbReference type="RuleBase" id="RU363032"/>
    </source>
</evidence>
<evidence type="ECO:0000256" key="3">
    <source>
        <dbReference type="ARBA" id="ARBA00022475"/>
    </source>
</evidence>
<evidence type="ECO:0000313" key="9">
    <source>
        <dbReference type="EMBL" id="SBW10856.1"/>
    </source>
</evidence>
<feature type="transmembrane region" description="Helical" evidence="7">
    <location>
        <begin position="97"/>
        <end position="119"/>
    </location>
</feature>
<feature type="transmembrane region" description="Helical" evidence="7">
    <location>
        <begin position="186"/>
        <end position="204"/>
    </location>
</feature>
<gene>
    <name evidence="9" type="ORF">KL86CLO1_13083</name>
</gene>
<name>A0A212KGJ0_9FIRM</name>
<sequence length="320" mass="35074">MLRYLIRRLGRGVLTIFVSVTLVFFIVRAMPSDPVSLMISPQMTAETQQALTQAYGLDKPIGVQYLLYMRELLSGNLGTSFSRRVPVTEYLAERLPWTLLLLLAVMLIVILVGISVGLFAAAHKGKLADRLINIVVTMGISVFIPFMAFLLLYIFSFKLRISPTGGAYTPPKGTGMAYYLDVARHLILPAVALSITNLANAVLYTRNSMIDVLREDYIRTAYSKGNSKGRVLRVHALKNALIPTVTVIGMQIGLMVGGATVTETVFSWPGIGRLIYDSVNALDYPVLQGAFLLMAVAVVAMSFLTDLVVAWLDPRIKLGG</sequence>
<feature type="transmembrane region" description="Helical" evidence="7">
    <location>
        <begin position="240"/>
        <end position="266"/>
    </location>
</feature>
<dbReference type="SUPFAM" id="SSF161098">
    <property type="entry name" value="MetI-like"/>
    <property type="match status" value="1"/>
</dbReference>
<dbReference type="InterPro" id="IPR045621">
    <property type="entry name" value="BPD_transp_1_N"/>
</dbReference>
<keyword evidence="2 7" id="KW-0813">Transport</keyword>
<evidence type="ECO:0000256" key="2">
    <source>
        <dbReference type="ARBA" id="ARBA00022448"/>
    </source>
</evidence>
<evidence type="ECO:0000256" key="5">
    <source>
        <dbReference type="ARBA" id="ARBA00022989"/>
    </source>
</evidence>
<evidence type="ECO:0000256" key="4">
    <source>
        <dbReference type="ARBA" id="ARBA00022692"/>
    </source>
</evidence>
<organism evidence="9">
    <name type="scientific">uncultured Eubacteriales bacterium</name>
    <dbReference type="NCBI Taxonomy" id="172733"/>
    <lineage>
        <taxon>Bacteria</taxon>
        <taxon>Bacillati</taxon>
        <taxon>Bacillota</taxon>
        <taxon>Clostridia</taxon>
        <taxon>Eubacteriales</taxon>
        <taxon>environmental samples</taxon>
    </lineage>
</organism>
<feature type="transmembrane region" description="Helical" evidence="7">
    <location>
        <begin position="12"/>
        <end position="30"/>
    </location>
</feature>
<evidence type="ECO:0000259" key="8">
    <source>
        <dbReference type="PROSITE" id="PS50928"/>
    </source>
</evidence>
<dbReference type="EMBL" id="FLUN01000001">
    <property type="protein sequence ID" value="SBW10856.1"/>
    <property type="molecule type" value="Genomic_DNA"/>
</dbReference>
<dbReference type="PANTHER" id="PTHR43163">
    <property type="entry name" value="DIPEPTIDE TRANSPORT SYSTEM PERMEASE PROTEIN DPPB-RELATED"/>
    <property type="match status" value="1"/>
</dbReference>
<evidence type="ECO:0000256" key="6">
    <source>
        <dbReference type="ARBA" id="ARBA00023136"/>
    </source>
</evidence>
<keyword evidence="4 7" id="KW-0812">Transmembrane</keyword>
<dbReference type="PANTHER" id="PTHR43163:SF6">
    <property type="entry name" value="DIPEPTIDE TRANSPORT SYSTEM PERMEASE PROTEIN DPPB-RELATED"/>
    <property type="match status" value="1"/>
</dbReference>
<dbReference type="Pfam" id="PF00528">
    <property type="entry name" value="BPD_transp_1"/>
    <property type="match status" value="1"/>
</dbReference>
<feature type="transmembrane region" description="Helical" evidence="7">
    <location>
        <begin position="131"/>
        <end position="155"/>
    </location>
</feature>
<evidence type="ECO:0000256" key="1">
    <source>
        <dbReference type="ARBA" id="ARBA00004651"/>
    </source>
</evidence>
<keyword evidence="5 7" id="KW-1133">Transmembrane helix</keyword>
<dbReference type="InterPro" id="IPR035906">
    <property type="entry name" value="MetI-like_sf"/>
</dbReference>
<dbReference type="CDD" id="cd06261">
    <property type="entry name" value="TM_PBP2"/>
    <property type="match status" value="1"/>
</dbReference>
<keyword evidence="3" id="KW-1003">Cell membrane</keyword>
<feature type="transmembrane region" description="Helical" evidence="7">
    <location>
        <begin position="286"/>
        <end position="312"/>
    </location>
</feature>
<dbReference type="Gene3D" id="1.10.3720.10">
    <property type="entry name" value="MetI-like"/>
    <property type="match status" value="1"/>
</dbReference>
<dbReference type="AlphaFoldDB" id="A0A212KGJ0"/>
<dbReference type="GO" id="GO:0005886">
    <property type="term" value="C:plasma membrane"/>
    <property type="evidence" value="ECO:0007669"/>
    <property type="project" value="UniProtKB-SubCell"/>
</dbReference>
<dbReference type="PROSITE" id="PS50928">
    <property type="entry name" value="ABC_TM1"/>
    <property type="match status" value="1"/>
</dbReference>
<protein>
    <submittedName>
        <fullName evidence="9">Oligopeptide transport system permease protein AppB</fullName>
    </submittedName>
</protein>
<comment type="similarity">
    <text evidence="7">Belongs to the binding-protein-dependent transport system permease family.</text>
</comment>